<sequence length="391" mass="45162">MMPKLVDKHIYPALIPKMRVRYAVQVLSHTVAHYMAIVVSYKQGVVETIKGTIQLPESSAATSRTLLFFDKLFDSFNGKQGQGLSSIISPQSTHKRFWQKALFTLDNMQFVEKTTLKPIRRNAPKCLKNWMWTIRGVARLWNVLQRSGFTHLNLKYINQDVLENFFGQIRDVGRRNVNPTPYQFGTAFKTLITANITSKHSVSSNCEENETDSSLALMTMFRAAEIARMENNDTNIDCAEAAVPIVEARNVFVNVHKILSFMRKKWIPICSDCAKKLENEQITNILQQAIYITEVQFPNFCHNIKLKEQVLNSMATETNYLTMHCKSALKELLDMVAMEFIQQWCNFLNKILNKKILAEFQPNYMYNQAKSLAMRYVKKGKKGKYYVYTCK</sequence>
<dbReference type="Proteomes" id="UP000504618">
    <property type="component" value="Unplaced"/>
</dbReference>
<name>A0A6J1QKS6_9HYME</name>
<dbReference type="RefSeq" id="XP_024881164.1">
    <property type="nucleotide sequence ID" value="XM_025025396.1"/>
</dbReference>
<feature type="domain" description="Transposable element P transposase-like RNase H C-terminal" evidence="1">
    <location>
        <begin position="157"/>
        <end position="189"/>
    </location>
</feature>
<dbReference type="InterPro" id="IPR048367">
    <property type="entry name" value="TNP-like_RNaseH_C"/>
</dbReference>
<reference evidence="3 4" key="1">
    <citation type="submission" date="2025-04" db="UniProtKB">
        <authorList>
            <consortium name="RefSeq"/>
        </authorList>
    </citation>
    <scope>IDENTIFICATION</scope>
    <source>
        <tissue evidence="3 4">Whole body</tissue>
    </source>
</reference>
<gene>
    <name evidence="3 4" type="primary">LOC112460614</name>
</gene>
<accession>A0A6J1QKS6</accession>
<dbReference type="OrthoDB" id="7552384at2759"/>
<protein>
    <submittedName>
        <fullName evidence="3 4">Uncharacterized protein LOC112460614 isoform X1</fullName>
    </submittedName>
</protein>
<evidence type="ECO:0000259" key="1">
    <source>
        <dbReference type="Pfam" id="PF21789"/>
    </source>
</evidence>
<organism evidence="2 4">
    <name type="scientific">Temnothorax curvispinosus</name>
    <dbReference type="NCBI Taxonomy" id="300111"/>
    <lineage>
        <taxon>Eukaryota</taxon>
        <taxon>Metazoa</taxon>
        <taxon>Ecdysozoa</taxon>
        <taxon>Arthropoda</taxon>
        <taxon>Hexapoda</taxon>
        <taxon>Insecta</taxon>
        <taxon>Pterygota</taxon>
        <taxon>Neoptera</taxon>
        <taxon>Endopterygota</taxon>
        <taxon>Hymenoptera</taxon>
        <taxon>Apocrita</taxon>
        <taxon>Aculeata</taxon>
        <taxon>Formicoidea</taxon>
        <taxon>Formicidae</taxon>
        <taxon>Myrmicinae</taxon>
        <taxon>Temnothorax</taxon>
    </lineage>
</organism>
<dbReference type="RefSeq" id="XP_024881165.1">
    <property type="nucleotide sequence ID" value="XM_025025397.1"/>
</dbReference>
<dbReference type="Pfam" id="PF21789">
    <property type="entry name" value="TNP-like_RNaseH_C"/>
    <property type="match status" value="1"/>
</dbReference>
<dbReference type="GeneID" id="112460614"/>
<proteinExistence type="predicted"/>
<dbReference type="AlphaFoldDB" id="A0A6J1QKS6"/>
<evidence type="ECO:0000313" key="3">
    <source>
        <dbReference type="RefSeq" id="XP_024881164.1"/>
    </source>
</evidence>
<keyword evidence="2" id="KW-1185">Reference proteome</keyword>
<evidence type="ECO:0000313" key="2">
    <source>
        <dbReference type="Proteomes" id="UP000504618"/>
    </source>
</evidence>
<evidence type="ECO:0000313" key="4">
    <source>
        <dbReference type="RefSeq" id="XP_024881165.1"/>
    </source>
</evidence>